<proteinExistence type="predicted"/>
<comment type="caution">
    <text evidence="1">The sequence shown here is derived from an EMBL/GenBank/DDBJ whole genome shotgun (WGS) entry which is preliminary data.</text>
</comment>
<gene>
    <name evidence="1" type="ORF">BE21_23170</name>
</gene>
<reference evidence="1 2" key="1">
    <citation type="submission" date="2014-02" db="EMBL/GenBank/DDBJ databases">
        <title>The small core and large imbalanced accessory genome model reveals a collaborative survival strategy of Sorangium cellulosum strains in nature.</title>
        <authorList>
            <person name="Han K."/>
            <person name="Peng R."/>
            <person name="Blom J."/>
            <person name="Li Y.-Z."/>
        </authorList>
    </citation>
    <scope>NUCLEOTIDE SEQUENCE [LARGE SCALE GENOMIC DNA]</scope>
    <source>
        <strain evidence="1 2">So0007-03</strain>
    </source>
</reference>
<dbReference type="AlphaFoldDB" id="A0A150TV05"/>
<organism evidence="1 2">
    <name type="scientific">Sorangium cellulosum</name>
    <name type="common">Polyangium cellulosum</name>
    <dbReference type="NCBI Taxonomy" id="56"/>
    <lineage>
        <taxon>Bacteria</taxon>
        <taxon>Pseudomonadati</taxon>
        <taxon>Myxococcota</taxon>
        <taxon>Polyangia</taxon>
        <taxon>Polyangiales</taxon>
        <taxon>Polyangiaceae</taxon>
        <taxon>Sorangium</taxon>
    </lineage>
</organism>
<dbReference type="Proteomes" id="UP000075502">
    <property type="component" value="Unassembled WGS sequence"/>
</dbReference>
<accession>A0A150TV05</accession>
<evidence type="ECO:0000313" key="1">
    <source>
        <dbReference type="EMBL" id="KYG08529.1"/>
    </source>
</evidence>
<name>A0A150TV05_SORCE</name>
<protein>
    <submittedName>
        <fullName evidence="1">Uncharacterized protein</fullName>
    </submittedName>
</protein>
<sequence>MYRAAYDVTRRAFRRLQRPPASAASLLDRVVATVFASSPAARRGASRLPTEVAPVPRPFVERALERRRGSARPACRALRW</sequence>
<evidence type="ECO:0000313" key="2">
    <source>
        <dbReference type="Proteomes" id="UP000075502"/>
    </source>
</evidence>
<dbReference type="EMBL" id="JEME01000956">
    <property type="protein sequence ID" value="KYG08529.1"/>
    <property type="molecule type" value="Genomic_DNA"/>
</dbReference>